<name>A0A0E9TGW8_ANGAN</name>
<protein>
    <submittedName>
        <fullName evidence="2">Uncharacterized protein</fullName>
    </submittedName>
</protein>
<organism evidence="2">
    <name type="scientific">Anguilla anguilla</name>
    <name type="common">European freshwater eel</name>
    <name type="synonym">Muraena anguilla</name>
    <dbReference type="NCBI Taxonomy" id="7936"/>
    <lineage>
        <taxon>Eukaryota</taxon>
        <taxon>Metazoa</taxon>
        <taxon>Chordata</taxon>
        <taxon>Craniata</taxon>
        <taxon>Vertebrata</taxon>
        <taxon>Euteleostomi</taxon>
        <taxon>Actinopterygii</taxon>
        <taxon>Neopterygii</taxon>
        <taxon>Teleostei</taxon>
        <taxon>Anguilliformes</taxon>
        <taxon>Anguillidae</taxon>
        <taxon>Anguilla</taxon>
    </lineage>
</organism>
<evidence type="ECO:0000313" key="2">
    <source>
        <dbReference type="EMBL" id="JAH52165.1"/>
    </source>
</evidence>
<evidence type="ECO:0000256" key="1">
    <source>
        <dbReference type="SAM" id="MobiDB-lite"/>
    </source>
</evidence>
<accession>A0A0E9TGW8</accession>
<sequence length="64" mass="7419">MRGGRLDANAATLGCQSDLRQVTQQRNSPEEERPLLWMFHDKWNIHKQKSTPKETGSLGNRREN</sequence>
<reference evidence="2" key="2">
    <citation type="journal article" date="2015" name="Fish Shellfish Immunol.">
        <title>Early steps in the European eel (Anguilla anguilla)-Vibrio vulnificus interaction in the gills: Role of the RtxA13 toxin.</title>
        <authorList>
            <person name="Callol A."/>
            <person name="Pajuelo D."/>
            <person name="Ebbesson L."/>
            <person name="Teles M."/>
            <person name="MacKenzie S."/>
            <person name="Amaro C."/>
        </authorList>
    </citation>
    <scope>NUCLEOTIDE SEQUENCE</scope>
</reference>
<feature type="region of interest" description="Disordered" evidence="1">
    <location>
        <begin position="45"/>
        <end position="64"/>
    </location>
</feature>
<dbReference type="EMBL" id="GBXM01056412">
    <property type="protein sequence ID" value="JAH52165.1"/>
    <property type="molecule type" value="Transcribed_RNA"/>
</dbReference>
<proteinExistence type="predicted"/>
<dbReference type="AlphaFoldDB" id="A0A0E9TGW8"/>
<reference evidence="2" key="1">
    <citation type="submission" date="2014-11" db="EMBL/GenBank/DDBJ databases">
        <authorList>
            <person name="Amaro Gonzalez C."/>
        </authorList>
    </citation>
    <scope>NUCLEOTIDE SEQUENCE</scope>
</reference>